<sequence length="38" mass="4604">MRQFEQYIDNIEQNVVIWKILGAQLHFIIRVQEGDVFI</sequence>
<protein>
    <submittedName>
        <fullName evidence="1">Uncharacterized protein</fullName>
    </submittedName>
</protein>
<dbReference type="Proteomes" id="UP000006830">
    <property type="component" value="Chromosome"/>
</dbReference>
<name>A8GNI3_RICAH</name>
<dbReference type="EMBL" id="CP000847">
    <property type="protein sequence ID" value="ABV74958.1"/>
    <property type="molecule type" value="Genomic_DNA"/>
</dbReference>
<evidence type="ECO:0000313" key="2">
    <source>
        <dbReference type="Proteomes" id="UP000006830"/>
    </source>
</evidence>
<reference evidence="1" key="1">
    <citation type="submission" date="2007-09" db="EMBL/GenBank/DDBJ databases">
        <title>Complete Genome Sequence of Rickettsia akari.</title>
        <authorList>
            <person name="Madan A."/>
            <person name="Fahey J."/>
            <person name="Helton E."/>
            <person name="Ketteman M."/>
            <person name="Madan A."/>
            <person name="Rodrigues S."/>
            <person name="Sanchez A."/>
            <person name="Whiting M."/>
            <person name="Dasch G."/>
            <person name="Eremeeva M."/>
        </authorList>
    </citation>
    <scope>NUCLEOTIDE SEQUENCE</scope>
    <source>
        <strain evidence="1">Hartford</strain>
    </source>
</reference>
<dbReference type="KEGG" id="rak:A1C_03360"/>
<evidence type="ECO:0000313" key="1">
    <source>
        <dbReference type="EMBL" id="ABV74958.1"/>
    </source>
</evidence>
<organism evidence="1 2">
    <name type="scientific">Rickettsia akari (strain Hartford)</name>
    <dbReference type="NCBI Taxonomy" id="293614"/>
    <lineage>
        <taxon>Bacteria</taxon>
        <taxon>Pseudomonadati</taxon>
        <taxon>Pseudomonadota</taxon>
        <taxon>Alphaproteobacteria</taxon>
        <taxon>Rickettsiales</taxon>
        <taxon>Rickettsiaceae</taxon>
        <taxon>Rickettsieae</taxon>
        <taxon>Rickettsia</taxon>
        <taxon>spotted fever group</taxon>
    </lineage>
</organism>
<dbReference type="STRING" id="293614.A1C_03360"/>
<dbReference type="AlphaFoldDB" id="A8GNI3"/>
<gene>
    <name evidence="1" type="ordered locus">A1C_03360</name>
</gene>
<accession>A8GNI3</accession>
<proteinExistence type="predicted"/>
<keyword evidence="2" id="KW-1185">Reference proteome</keyword>
<dbReference type="HOGENOM" id="CLU_3332344_0_0_5"/>